<evidence type="ECO:0000256" key="3">
    <source>
        <dbReference type="ARBA" id="ARBA00022741"/>
    </source>
</evidence>
<evidence type="ECO:0000256" key="4">
    <source>
        <dbReference type="ARBA" id="ARBA00022840"/>
    </source>
</evidence>
<keyword evidence="2" id="KW-0813">Transport</keyword>
<dbReference type="InterPro" id="IPR003439">
    <property type="entry name" value="ABC_transporter-like_ATP-bd"/>
</dbReference>
<dbReference type="OrthoDB" id="9809318at2"/>
<dbReference type="InterPro" id="IPR027417">
    <property type="entry name" value="P-loop_NTPase"/>
</dbReference>
<evidence type="ECO:0000313" key="7">
    <source>
        <dbReference type="Proteomes" id="UP000290365"/>
    </source>
</evidence>
<keyword evidence="7" id="KW-1185">Reference proteome</keyword>
<keyword evidence="3" id="KW-0547">Nucleotide-binding</keyword>
<dbReference type="SMART" id="SM00382">
    <property type="entry name" value="AAA"/>
    <property type="match status" value="1"/>
</dbReference>
<organism evidence="6 7">
    <name type="scientific">Ktedonosporobacter rubrisoli</name>
    <dbReference type="NCBI Taxonomy" id="2509675"/>
    <lineage>
        <taxon>Bacteria</taxon>
        <taxon>Bacillati</taxon>
        <taxon>Chloroflexota</taxon>
        <taxon>Ktedonobacteria</taxon>
        <taxon>Ktedonobacterales</taxon>
        <taxon>Ktedonosporobacteraceae</taxon>
        <taxon>Ktedonosporobacter</taxon>
    </lineage>
</organism>
<dbReference type="GO" id="GO:0005524">
    <property type="term" value="F:ATP binding"/>
    <property type="evidence" value="ECO:0007669"/>
    <property type="project" value="UniProtKB-KW"/>
</dbReference>
<proteinExistence type="inferred from homology"/>
<evidence type="ECO:0000256" key="1">
    <source>
        <dbReference type="ARBA" id="ARBA00005417"/>
    </source>
</evidence>
<comment type="similarity">
    <text evidence="1">Belongs to the ABC transporter superfamily.</text>
</comment>
<gene>
    <name evidence="6" type="ORF">EPA93_35940</name>
</gene>
<dbReference type="EMBL" id="CP035758">
    <property type="protein sequence ID" value="QBD81076.1"/>
    <property type="molecule type" value="Genomic_DNA"/>
</dbReference>
<dbReference type="Pfam" id="PF00005">
    <property type="entry name" value="ABC_tran"/>
    <property type="match status" value="1"/>
</dbReference>
<dbReference type="PROSITE" id="PS50893">
    <property type="entry name" value="ABC_TRANSPORTER_2"/>
    <property type="match status" value="1"/>
</dbReference>
<dbReference type="AlphaFoldDB" id="A0A4P6K0X5"/>
<dbReference type="Proteomes" id="UP000290365">
    <property type="component" value="Chromosome"/>
</dbReference>
<evidence type="ECO:0000313" key="6">
    <source>
        <dbReference type="EMBL" id="QBD81076.1"/>
    </source>
</evidence>
<accession>A0A4P6K0X5</accession>
<evidence type="ECO:0000256" key="2">
    <source>
        <dbReference type="ARBA" id="ARBA00022448"/>
    </source>
</evidence>
<reference evidence="6 7" key="1">
    <citation type="submission" date="2019-01" db="EMBL/GenBank/DDBJ databases">
        <title>Ktedonosporobacter rubrisoli SCAWS-G2.</title>
        <authorList>
            <person name="Huang Y."/>
            <person name="Yan B."/>
        </authorList>
    </citation>
    <scope>NUCLEOTIDE SEQUENCE [LARGE SCALE GENOMIC DNA]</scope>
    <source>
        <strain evidence="6 7">SCAWS-G2</strain>
    </source>
</reference>
<dbReference type="PANTHER" id="PTHR43335">
    <property type="entry name" value="ABC TRANSPORTER, ATP-BINDING PROTEIN"/>
    <property type="match status" value="1"/>
</dbReference>
<dbReference type="PANTHER" id="PTHR43335:SF4">
    <property type="entry name" value="ABC TRANSPORTER, ATP-BINDING PROTEIN"/>
    <property type="match status" value="1"/>
</dbReference>
<keyword evidence="4 6" id="KW-0067">ATP-binding</keyword>
<dbReference type="RefSeq" id="WP_129892138.1">
    <property type="nucleotide sequence ID" value="NZ_CP035758.1"/>
</dbReference>
<name>A0A4P6K0X5_KTERU</name>
<feature type="domain" description="ABC transporter" evidence="5">
    <location>
        <begin position="2"/>
        <end position="194"/>
    </location>
</feature>
<evidence type="ECO:0000259" key="5">
    <source>
        <dbReference type="PROSITE" id="PS50893"/>
    </source>
</evidence>
<protein>
    <submittedName>
        <fullName evidence="6">ATP-binding cassette domain-containing protein</fullName>
    </submittedName>
</protein>
<sequence length="194" mass="20812">MLEIRHLEKIVDGRSMLSIDELKVEAGEVVAVIGPVGAGKTLLISILAGALPRSGGSVSFAGKELSACAQRPGVLLAEDLLYERLSVEQNLAFYAQVYGVTAARVSEMLAQVGLSDQVQQTVSKLTPSALRRLAFARALLPRPRLLLLDQPTLRSDLETQELMARLLRQTAREGAAILLTDEDLAWAGACCTCA</sequence>
<dbReference type="KEGG" id="kbs:EPA93_35940"/>
<dbReference type="Gene3D" id="3.40.50.300">
    <property type="entry name" value="P-loop containing nucleotide triphosphate hydrolases"/>
    <property type="match status" value="1"/>
</dbReference>
<dbReference type="InterPro" id="IPR003593">
    <property type="entry name" value="AAA+_ATPase"/>
</dbReference>
<dbReference type="SUPFAM" id="SSF52540">
    <property type="entry name" value="P-loop containing nucleoside triphosphate hydrolases"/>
    <property type="match status" value="1"/>
</dbReference>
<dbReference type="GO" id="GO:0016887">
    <property type="term" value="F:ATP hydrolysis activity"/>
    <property type="evidence" value="ECO:0007669"/>
    <property type="project" value="InterPro"/>
</dbReference>